<dbReference type="InterPro" id="IPR008977">
    <property type="entry name" value="PHM/PNGase_F_dom_sf"/>
</dbReference>
<evidence type="ECO:0000256" key="3">
    <source>
        <dbReference type="ARBA" id="ARBA00012689"/>
    </source>
</evidence>
<keyword evidence="4" id="KW-0964">Secreted</keyword>
<dbReference type="InterPro" id="IPR014784">
    <property type="entry name" value="Cu2_ascorb_mOase-like_C"/>
</dbReference>
<evidence type="ECO:0000313" key="20">
    <source>
        <dbReference type="Proteomes" id="UP001168821"/>
    </source>
</evidence>
<evidence type="ECO:0000256" key="2">
    <source>
        <dbReference type="ARBA" id="ARBA00010676"/>
    </source>
</evidence>
<dbReference type="InterPro" id="IPR000720">
    <property type="entry name" value="PHM/PAL"/>
</dbReference>
<accession>A0AA38M280</accession>
<keyword evidence="5 14" id="KW-0479">Metal-binding</keyword>
<dbReference type="Pfam" id="PF01082">
    <property type="entry name" value="Cu2_monooxygen"/>
    <property type="match status" value="1"/>
</dbReference>
<dbReference type="Gene3D" id="2.60.120.310">
    <property type="entry name" value="Copper type II, ascorbate-dependent monooxygenase, N-terminal domain"/>
    <property type="match status" value="1"/>
</dbReference>
<feature type="binding site" evidence="14">
    <location>
        <position position="218"/>
    </location>
    <ligand>
        <name>Cu(2+)</name>
        <dbReference type="ChEBI" id="CHEBI:29036"/>
        <label>1</label>
        <note>catalytic</note>
    </ligand>
</feature>
<evidence type="ECO:0000256" key="8">
    <source>
        <dbReference type="ARBA" id="ARBA00023002"/>
    </source>
</evidence>
<evidence type="ECO:0000259" key="18">
    <source>
        <dbReference type="Pfam" id="PF03712"/>
    </source>
</evidence>
<dbReference type="PROSITE" id="PS00084">
    <property type="entry name" value="CU2_MONOOXYGENASE_1"/>
    <property type="match status" value="1"/>
</dbReference>
<dbReference type="Gene3D" id="2.60.120.230">
    <property type="match status" value="1"/>
</dbReference>
<dbReference type="FunFam" id="2.60.120.230:FF:000002">
    <property type="entry name" value="Peptidyl-glycine alpha-amidating monooxygenase B"/>
    <property type="match status" value="1"/>
</dbReference>
<evidence type="ECO:0000256" key="13">
    <source>
        <dbReference type="ARBA" id="ARBA00048431"/>
    </source>
</evidence>
<dbReference type="PRINTS" id="PR00790">
    <property type="entry name" value="PAMONOXGNASE"/>
</dbReference>
<dbReference type="GO" id="GO:0005507">
    <property type="term" value="F:copper ion binding"/>
    <property type="evidence" value="ECO:0007669"/>
    <property type="project" value="InterPro"/>
</dbReference>
<feature type="binding site" evidence="14">
    <location>
        <position position="72"/>
    </location>
    <ligand>
        <name>Cu(2+)</name>
        <dbReference type="ChEBI" id="CHEBI:29036"/>
        <label>1</label>
        <note>catalytic</note>
    </ligand>
</feature>
<dbReference type="InterPro" id="IPR036939">
    <property type="entry name" value="Cu2_ascorb_mOase_N_sf"/>
</dbReference>
<evidence type="ECO:0000256" key="11">
    <source>
        <dbReference type="ARBA" id="ARBA00023157"/>
    </source>
</evidence>
<dbReference type="Pfam" id="PF03712">
    <property type="entry name" value="Cu2_monoox_C"/>
    <property type="match status" value="1"/>
</dbReference>
<keyword evidence="10" id="KW-0503">Monooxygenase</keyword>
<evidence type="ECO:0000259" key="17">
    <source>
        <dbReference type="Pfam" id="PF01082"/>
    </source>
</evidence>
<feature type="chain" id="PRO_5041239149" description="peptidylglycine monooxygenase" evidence="16">
    <location>
        <begin position="23"/>
        <end position="342"/>
    </location>
</feature>
<feature type="binding site" evidence="14">
    <location>
        <position position="216"/>
    </location>
    <ligand>
        <name>Cu(2+)</name>
        <dbReference type="ChEBI" id="CHEBI:29036"/>
        <label>1</label>
        <note>catalytic</note>
    </ligand>
</feature>
<name>A0AA38M280_9CUCU</name>
<dbReference type="PANTHER" id="PTHR10680:SF14">
    <property type="entry name" value="PEPTIDYL-GLYCINE ALPHA-AMIDATING MONOOXYGENASE"/>
    <property type="match status" value="1"/>
</dbReference>
<feature type="signal peptide" evidence="16">
    <location>
        <begin position="1"/>
        <end position="22"/>
    </location>
</feature>
<dbReference type="InterPro" id="IPR024548">
    <property type="entry name" value="Cu2_monoox_C"/>
</dbReference>
<feature type="disulfide bond" evidence="15">
    <location>
        <begin position="272"/>
        <end position="294"/>
    </location>
</feature>
<evidence type="ECO:0000256" key="16">
    <source>
        <dbReference type="SAM" id="SignalP"/>
    </source>
</evidence>
<dbReference type="InterPro" id="IPR020611">
    <property type="entry name" value="Cu2_ascorb_mOase_CS-1"/>
</dbReference>
<keyword evidence="12" id="KW-0325">Glycoprotein</keyword>
<protein>
    <recommendedName>
        <fullName evidence="3">peptidylglycine monooxygenase</fullName>
        <ecNumber evidence="3">1.14.17.3</ecNumber>
    </recommendedName>
</protein>
<evidence type="ECO:0000313" key="19">
    <source>
        <dbReference type="EMBL" id="KAJ3639502.1"/>
    </source>
</evidence>
<feature type="disulfide bond" evidence="15">
    <location>
        <begin position="78"/>
        <end position="108"/>
    </location>
</feature>
<evidence type="ECO:0000256" key="10">
    <source>
        <dbReference type="ARBA" id="ARBA00023033"/>
    </source>
</evidence>
<evidence type="ECO:0000256" key="6">
    <source>
        <dbReference type="ARBA" id="ARBA00022729"/>
    </source>
</evidence>
<comment type="similarity">
    <text evidence="2">Belongs to the copper type II ascorbate-dependent monooxygenase family.</text>
</comment>
<feature type="binding site" evidence="14">
    <location>
        <position position="293"/>
    </location>
    <ligand>
        <name>Cu(2+)</name>
        <dbReference type="ChEBI" id="CHEBI:29036"/>
        <label>1</label>
        <note>catalytic</note>
    </ligand>
</feature>
<dbReference type="PANTHER" id="PTHR10680">
    <property type="entry name" value="PEPTIDYL-GLYCINE ALPHA-AMIDATING MONOOXYGENASE"/>
    <property type="match status" value="1"/>
</dbReference>
<dbReference type="EC" id="1.14.17.3" evidence="3"/>
<dbReference type="SUPFAM" id="SSF49742">
    <property type="entry name" value="PHM/PNGase F"/>
    <property type="match status" value="2"/>
</dbReference>
<dbReference type="Proteomes" id="UP001168821">
    <property type="component" value="Unassembled WGS sequence"/>
</dbReference>
<comment type="caution">
    <text evidence="19">The sequence shown here is derived from an EMBL/GenBank/DDBJ whole genome shotgun (WGS) entry which is preliminary data.</text>
</comment>
<keyword evidence="8" id="KW-0560">Oxidoreductase</keyword>
<gene>
    <name evidence="19" type="ORF">Zmor_002859</name>
</gene>
<dbReference type="AlphaFoldDB" id="A0AA38M280"/>
<dbReference type="FunFam" id="2.60.120.310:FF:000005">
    <property type="entry name" value="Peptidylglycine alpha-hydroxylating monooxygenase"/>
    <property type="match status" value="1"/>
</dbReference>
<evidence type="ECO:0000256" key="9">
    <source>
        <dbReference type="ARBA" id="ARBA00023008"/>
    </source>
</evidence>
<dbReference type="InterPro" id="IPR000323">
    <property type="entry name" value="Cu2_ascorb_mOase_N"/>
</dbReference>
<comment type="subcellular location">
    <subcellularLocation>
        <location evidence="1">Secreted</location>
    </subcellularLocation>
</comment>
<keyword evidence="6 16" id="KW-0732">Signal</keyword>
<keyword evidence="20" id="KW-1185">Reference proteome</keyword>
<dbReference type="GO" id="GO:0016020">
    <property type="term" value="C:membrane"/>
    <property type="evidence" value="ECO:0007669"/>
    <property type="project" value="InterPro"/>
</dbReference>
<organism evidence="19 20">
    <name type="scientific">Zophobas morio</name>
    <dbReference type="NCBI Taxonomy" id="2755281"/>
    <lineage>
        <taxon>Eukaryota</taxon>
        <taxon>Metazoa</taxon>
        <taxon>Ecdysozoa</taxon>
        <taxon>Arthropoda</taxon>
        <taxon>Hexapoda</taxon>
        <taxon>Insecta</taxon>
        <taxon>Pterygota</taxon>
        <taxon>Neoptera</taxon>
        <taxon>Endopterygota</taxon>
        <taxon>Coleoptera</taxon>
        <taxon>Polyphaga</taxon>
        <taxon>Cucujiformia</taxon>
        <taxon>Tenebrionidae</taxon>
        <taxon>Zophobas</taxon>
    </lineage>
</organism>
<sequence length="342" mass="39001">MGVRHMLGAVFAVHIFIQVTCSLEVKKFPLLMPNVYPDRDESYFCTPVRVVPDKSFYIVGFEPTATMDVVHHMIVFGCSKPGTTDPYWDCGEMATSDSDPKLKKANPCADGSNVIYAWALNAKRLELPENVGFQVGKGTQIQYLVLQIHYSKKFKKHESDKSGLNLIYTEEPQSKLAGVLLLGTGGAIPPRSLTHMETLCQLKEKKTIFPFAYRTHTHELGKVVSGYSVRRDKYGVDRWSLLGKRNPYTAQMFYPIFNKSPIKYGDRLAARCTMDSSNRTDYTIVGPKHENEMCNFYIMYYVEEGTPLDMKYCISEGPPYFYWRNEENNLNNIPEEEASNLI</sequence>
<feature type="binding site" evidence="14">
    <location>
        <position position="71"/>
    </location>
    <ligand>
        <name>Cu(2+)</name>
        <dbReference type="ChEBI" id="CHEBI:29036"/>
        <label>1</label>
        <note>catalytic</note>
    </ligand>
</feature>
<dbReference type="EMBL" id="JALNTZ010000010">
    <property type="protein sequence ID" value="KAJ3639502.1"/>
    <property type="molecule type" value="Genomic_DNA"/>
</dbReference>
<evidence type="ECO:0000256" key="12">
    <source>
        <dbReference type="ARBA" id="ARBA00023180"/>
    </source>
</evidence>
<feature type="binding site" evidence="14">
    <location>
        <position position="149"/>
    </location>
    <ligand>
        <name>Cu(2+)</name>
        <dbReference type="ChEBI" id="CHEBI:29036"/>
        <label>1</label>
        <note>catalytic</note>
    </ligand>
</feature>
<dbReference type="GO" id="GO:0006518">
    <property type="term" value="P:peptide metabolic process"/>
    <property type="evidence" value="ECO:0007669"/>
    <property type="project" value="InterPro"/>
</dbReference>
<evidence type="ECO:0000256" key="7">
    <source>
        <dbReference type="ARBA" id="ARBA00022833"/>
    </source>
</evidence>
<comment type="cofactor">
    <cofactor evidence="14">
        <name>Cu(2+)</name>
        <dbReference type="ChEBI" id="CHEBI:29036"/>
    </cofactor>
    <text evidence="14">Binds 2 Cu(2+) ions per subunit.</text>
</comment>
<feature type="domain" description="Copper type II ascorbate-dependent monooxygenase N-terminal" evidence="17">
    <location>
        <begin position="29"/>
        <end position="153"/>
    </location>
</feature>
<reference evidence="19" key="1">
    <citation type="journal article" date="2023" name="G3 (Bethesda)">
        <title>Whole genome assemblies of Zophobas morio and Tenebrio molitor.</title>
        <authorList>
            <person name="Kaur S."/>
            <person name="Stinson S.A."/>
            <person name="diCenzo G.C."/>
        </authorList>
    </citation>
    <scope>NUCLEOTIDE SEQUENCE</scope>
    <source>
        <strain evidence="19">QUZm001</strain>
    </source>
</reference>
<keyword evidence="9 14" id="KW-0186">Copper</keyword>
<evidence type="ECO:0000256" key="14">
    <source>
        <dbReference type="PIRSR" id="PIRSR600720-2"/>
    </source>
</evidence>
<dbReference type="GO" id="GO:0004504">
    <property type="term" value="F:peptidylglycine monooxygenase activity"/>
    <property type="evidence" value="ECO:0007669"/>
    <property type="project" value="UniProtKB-EC"/>
</dbReference>
<keyword evidence="7" id="KW-0862">Zinc</keyword>
<evidence type="ECO:0000256" key="1">
    <source>
        <dbReference type="ARBA" id="ARBA00004613"/>
    </source>
</evidence>
<dbReference type="GO" id="GO:0005576">
    <property type="term" value="C:extracellular region"/>
    <property type="evidence" value="ECO:0007669"/>
    <property type="project" value="UniProtKB-SubCell"/>
</dbReference>
<feature type="disulfide bond" evidence="15">
    <location>
        <begin position="45"/>
        <end position="90"/>
    </location>
</feature>
<keyword evidence="11 15" id="KW-1015">Disulfide bond</keyword>
<comment type="catalytic activity">
    <reaction evidence="13">
        <text>a [peptide]-C-terminal glycine + 2 L-ascorbate + O2 = a [peptide]-C-terminal (2S)-2-hydroxyglycine + 2 monodehydro-L-ascorbate radical + H2O</text>
        <dbReference type="Rhea" id="RHEA:21452"/>
        <dbReference type="Rhea" id="RHEA-COMP:13486"/>
        <dbReference type="Rhea" id="RHEA-COMP:15321"/>
        <dbReference type="ChEBI" id="CHEBI:15377"/>
        <dbReference type="ChEBI" id="CHEBI:15379"/>
        <dbReference type="ChEBI" id="CHEBI:38290"/>
        <dbReference type="ChEBI" id="CHEBI:59513"/>
        <dbReference type="ChEBI" id="CHEBI:137000"/>
        <dbReference type="ChEBI" id="CHEBI:142768"/>
        <dbReference type="EC" id="1.14.17.3"/>
    </reaction>
</comment>
<evidence type="ECO:0000256" key="4">
    <source>
        <dbReference type="ARBA" id="ARBA00022525"/>
    </source>
</evidence>
<feature type="domain" description="Copper type II ascorbate-dependent monooxygenase C-terminal" evidence="18">
    <location>
        <begin position="176"/>
        <end position="325"/>
    </location>
</feature>
<evidence type="ECO:0000256" key="5">
    <source>
        <dbReference type="ARBA" id="ARBA00022723"/>
    </source>
</evidence>
<evidence type="ECO:0000256" key="15">
    <source>
        <dbReference type="PIRSR" id="PIRSR600720-3"/>
    </source>
</evidence>
<proteinExistence type="inferred from homology"/>